<dbReference type="AlphaFoldDB" id="A0AAU9ECJ2"/>
<feature type="transmembrane region" description="Helical" evidence="1">
    <location>
        <begin position="78"/>
        <end position="97"/>
    </location>
</feature>
<reference evidence="3" key="1">
    <citation type="journal article" date="2023" name="Arch. Microbiol.">
        <title>Desulfoferula mesophilus gen. nov. sp. nov., a mesophilic sulfate-reducing bacterium isolated from a brackish lake sediment.</title>
        <authorList>
            <person name="Watanabe T."/>
            <person name="Yabe T."/>
            <person name="Tsuji J.M."/>
            <person name="Fukui M."/>
        </authorList>
    </citation>
    <scope>NUCLEOTIDE SEQUENCE [LARGE SCALE GENOMIC DNA]</scope>
    <source>
        <strain evidence="3">12FAK</strain>
    </source>
</reference>
<evidence type="ECO:0000256" key="1">
    <source>
        <dbReference type="SAM" id="Phobius"/>
    </source>
</evidence>
<keyword evidence="3" id="KW-1185">Reference proteome</keyword>
<proteinExistence type="predicted"/>
<dbReference type="RefSeq" id="WP_338604160.1">
    <property type="nucleotide sequence ID" value="NZ_AP028679.1"/>
</dbReference>
<evidence type="ECO:0000313" key="2">
    <source>
        <dbReference type="EMBL" id="BEQ13004.1"/>
    </source>
</evidence>
<sequence>MSFLGNLGNCFAAGAFGGLANALVAWIAGSSGITFVMHVSLSPVLTPAFVYQRMVWGGIWGLLFMLPLFEGSVLWRGFLYSLGPTLVQLLVVFPYVANEGLYGTGLGALTPLFVIIFNVAWGWAAAGWVTASSR</sequence>
<dbReference type="Proteomes" id="UP001366166">
    <property type="component" value="Chromosome"/>
</dbReference>
<organism evidence="2 3">
    <name type="scientific">Desulfoferula mesophila</name>
    <dbReference type="NCBI Taxonomy" id="3058419"/>
    <lineage>
        <taxon>Bacteria</taxon>
        <taxon>Pseudomonadati</taxon>
        <taxon>Thermodesulfobacteriota</taxon>
        <taxon>Desulfarculia</taxon>
        <taxon>Desulfarculales</taxon>
        <taxon>Desulfarculaceae</taxon>
        <taxon>Desulfoferula</taxon>
    </lineage>
</organism>
<protein>
    <submittedName>
        <fullName evidence="2">Uncharacterized protein</fullName>
    </submittedName>
</protein>
<keyword evidence="1" id="KW-0812">Transmembrane</keyword>
<gene>
    <name evidence="2" type="ORF">FAK_00700</name>
</gene>
<keyword evidence="1" id="KW-0472">Membrane</keyword>
<keyword evidence="1" id="KW-1133">Transmembrane helix</keyword>
<feature type="transmembrane region" description="Helical" evidence="1">
    <location>
        <begin position="48"/>
        <end position="66"/>
    </location>
</feature>
<dbReference type="EMBL" id="AP028679">
    <property type="protein sequence ID" value="BEQ13004.1"/>
    <property type="molecule type" value="Genomic_DNA"/>
</dbReference>
<name>A0AAU9ECJ2_9BACT</name>
<dbReference type="KEGG" id="dmp:FAK_00700"/>
<feature type="transmembrane region" description="Helical" evidence="1">
    <location>
        <begin position="7"/>
        <end position="28"/>
    </location>
</feature>
<evidence type="ECO:0000313" key="3">
    <source>
        <dbReference type="Proteomes" id="UP001366166"/>
    </source>
</evidence>
<accession>A0AAU9ECJ2</accession>
<feature type="transmembrane region" description="Helical" evidence="1">
    <location>
        <begin position="109"/>
        <end position="131"/>
    </location>
</feature>